<dbReference type="InterPro" id="IPR021145">
    <property type="entry name" value="Portal_protein_SPP1_Gp6-like"/>
</dbReference>
<protein>
    <submittedName>
        <fullName evidence="2">Phage portal protein</fullName>
    </submittedName>
</protein>
<dbReference type="Proteomes" id="UP001190465">
    <property type="component" value="Chromosome"/>
</dbReference>
<proteinExistence type="predicted"/>
<dbReference type="EMBL" id="OY726397">
    <property type="protein sequence ID" value="CAJ1505672.1"/>
    <property type="molecule type" value="Genomic_DNA"/>
</dbReference>
<dbReference type="Pfam" id="PF05133">
    <property type="entry name" value="SPP1_portal"/>
    <property type="match status" value="1"/>
</dbReference>
<evidence type="ECO:0000313" key="3">
    <source>
        <dbReference type="Proteomes" id="UP001190465"/>
    </source>
</evidence>
<dbReference type="RefSeq" id="WP_308478424.1">
    <property type="nucleotide sequence ID" value="NZ_OY726397.1"/>
</dbReference>
<evidence type="ECO:0000313" key="2">
    <source>
        <dbReference type="EMBL" id="CAJ1505672.1"/>
    </source>
</evidence>
<sequence length="436" mass="47818">MTDTLTALLQKLDENRPRYSDLERYYTGRQPLSFLAPEAREALGSRFARMSSNLPRLAITALSERLRVTGFNGVDVYQDWLRCDLDELSRTAHREALLLGQSYLICWTDAYGRPLVTVESAHQMTALRDPGSRRLTHAIKRWETATTTEAVLYGPEVITRYRANQTGATTAGFKVVDEIANPLGVVPVVRLLNSDRILDEGVSEIDDMIPLVDALNKLLADMLVSSENAARPRRWASGIELEEIPILDDDGEETGETTSVNPFPENDKMMISENDSSRFGSIDAADLAGYERAVDVITQQISAVSALPASMLGITHSNPSSADAIRAAEAGLTARAEARQAQFGRSWEDLARLIVGVRDGADPLQVDVRVEWADPSTRSVAQEADAVTKLFAAGLLPASYALKRLGYSDDEVAEIRTARRAEALDAQAIDLTRLVG</sequence>
<accession>A0ABM9LW03</accession>
<organism evidence="2 3">
    <name type="scientific">[Mycobacterium] burgundiense</name>
    <dbReference type="NCBI Taxonomy" id="3064286"/>
    <lineage>
        <taxon>Bacteria</taxon>
        <taxon>Bacillati</taxon>
        <taxon>Actinomycetota</taxon>
        <taxon>Actinomycetes</taxon>
        <taxon>Mycobacteriales</taxon>
        <taxon>Mycobacteriaceae</taxon>
        <taxon>Mycolicibacterium</taxon>
    </lineage>
</organism>
<gene>
    <name evidence="2" type="ORF">MU0053_002998</name>
</gene>
<keyword evidence="3" id="KW-1185">Reference proteome</keyword>
<name>A0ABM9LW03_9MYCO</name>
<feature type="region of interest" description="Disordered" evidence="1">
    <location>
        <begin position="249"/>
        <end position="268"/>
    </location>
</feature>
<reference evidence="2 3" key="1">
    <citation type="submission" date="2023-08" db="EMBL/GenBank/DDBJ databases">
        <authorList>
            <person name="Folkvardsen B D."/>
            <person name="Norman A."/>
        </authorList>
    </citation>
    <scope>NUCLEOTIDE SEQUENCE [LARGE SCALE GENOMIC DNA]</scope>
    <source>
        <strain evidence="2 3">Mu0053</strain>
    </source>
</reference>
<evidence type="ECO:0000256" key="1">
    <source>
        <dbReference type="SAM" id="MobiDB-lite"/>
    </source>
</evidence>